<evidence type="ECO:0000256" key="2">
    <source>
        <dbReference type="ARBA" id="ARBA00023002"/>
    </source>
</evidence>
<dbReference type="Proteomes" id="UP001518989">
    <property type="component" value="Unassembled WGS sequence"/>
</dbReference>
<feature type="domain" description="D-isomer specific 2-hydroxyacid dehydrogenase NAD-binding" evidence="6">
    <location>
        <begin position="115"/>
        <end position="284"/>
    </location>
</feature>
<dbReference type="EMBL" id="JACTNG010000016">
    <property type="protein sequence ID" value="MBO1081558.1"/>
    <property type="molecule type" value="Genomic_DNA"/>
</dbReference>
<comment type="caution">
    <text evidence="7">The sequence shown here is derived from an EMBL/GenBank/DDBJ whole genome shotgun (WGS) entry which is preliminary data.</text>
</comment>
<name>A0ABS3KY38_9PROT</name>
<sequence>MKVFLSHTDDAFPRYFGDRALAALRRHAEVVRHRGDAVLSGAALAEAAAGCQAIIAHRATPGTAELFAAAPDLRAFLRCAVDVSTVDIAAASAQGILVTHATPGFTDAVAELALGQMLDLARGISDAVVAQRRGEAATPRQGRQLRGAVLGLVGYGRIARRLAVLAGALGMTVLAHDPHAAPGPEAEPVSLPGLLARADFVVLLALSTPGTAGMMDAAAFAAMRPGGFFLNLSRGELVDEAALEAALDARHLSGAALDVGSAPDQMPSPRLARRADVIATPHVGGLTVEATEHQAMDTVRQVEALAAGRMPEGALNAEAAFRLR</sequence>
<protein>
    <submittedName>
        <fullName evidence="7">Hydroxyacid dehydrogenase</fullName>
    </submittedName>
</protein>
<reference evidence="7 8" key="1">
    <citation type="submission" date="2020-09" db="EMBL/GenBank/DDBJ databases">
        <title>Roseomonas.</title>
        <authorList>
            <person name="Zhu W."/>
        </authorList>
    </citation>
    <scope>NUCLEOTIDE SEQUENCE [LARGE SCALE GENOMIC DNA]</scope>
    <source>
        <strain evidence="7 8">573</strain>
    </source>
</reference>
<dbReference type="PANTHER" id="PTHR42789">
    <property type="entry name" value="D-ISOMER SPECIFIC 2-HYDROXYACID DEHYDROGENASE FAMILY PROTEIN (AFU_ORTHOLOGUE AFUA_6G10090)"/>
    <property type="match status" value="1"/>
</dbReference>
<dbReference type="RefSeq" id="WP_207419734.1">
    <property type="nucleotide sequence ID" value="NZ_CP061177.1"/>
</dbReference>
<dbReference type="Pfam" id="PF02826">
    <property type="entry name" value="2-Hacid_dh_C"/>
    <property type="match status" value="1"/>
</dbReference>
<evidence type="ECO:0000259" key="5">
    <source>
        <dbReference type="Pfam" id="PF00389"/>
    </source>
</evidence>
<evidence type="ECO:0000313" key="8">
    <source>
        <dbReference type="Proteomes" id="UP001518989"/>
    </source>
</evidence>
<organism evidence="7 8">
    <name type="scientific">Roseomonas haemaphysalidis</name>
    <dbReference type="NCBI Taxonomy" id="2768162"/>
    <lineage>
        <taxon>Bacteria</taxon>
        <taxon>Pseudomonadati</taxon>
        <taxon>Pseudomonadota</taxon>
        <taxon>Alphaproteobacteria</taxon>
        <taxon>Acetobacterales</taxon>
        <taxon>Roseomonadaceae</taxon>
        <taxon>Roseomonas</taxon>
    </lineage>
</organism>
<gene>
    <name evidence="7" type="ORF">IAI61_21190</name>
</gene>
<dbReference type="Gene3D" id="3.40.50.720">
    <property type="entry name" value="NAD(P)-binding Rossmann-like Domain"/>
    <property type="match status" value="2"/>
</dbReference>
<feature type="domain" description="D-isomer specific 2-hydroxyacid dehydrogenase catalytic" evidence="5">
    <location>
        <begin position="21"/>
        <end position="316"/>
    </location>
</feature>
<evidence type="ECO:0000256" key="3">
    <source>
        <dbReference type="ARBA" id="ARBA00023027"/>
    </source>
</evidence>
<keyword evidence="8" id="KW-1185">Reference proteome</keyword>
<keyword evidence="3" id="KW-0520">NAD</keyword>
<keyword evidence="2 4" id="KW-0560">Oxidoreductase</keyword>
<dbReference type="PROSITE" id="PS00671">
    <property type="entry name" value="D_2_HYDROXYACID_DH_3"/>
    <property type="match status" value="1"/>
</dbReference>
<evidence type="ECO:0000256" key="4">
    <source>
        <dbReference type="RuleBase" id="RU003719"/>
    </source>
</evidence>
<dbReference type="SUPFAM" id="SSF52283">
    <property type="entry name" value="Formate/glycerate dehydrogenase catalytic domain-like"/>
    <property type="match status" value="1"/>
</dbReference>
<dbReference type="InterPro" id="IPR006140">
    <property type="entry name" value="D-isomer_DH_NAD-bd"/>
</dbReference>
<dbReference type="SUPFAM" id="SSF51735">
    <property type="entry name" value="NAD(P)-binding Rossmann-fold domains"/>
    <property type="match status" value="1"/>
</dbReference>
<proteinExistence type="inferred from homology"/>
<dbReference type="PANTHER" id="PTHR42789:SF1">
    <property type="entry name" value="D-ISOMER SPECIFIC 2-HYDROXYACID DEHYDROGENASE FAMILY PROTEIN (AFU_ORTHOLOGUE AFUA_6G10090)"/>
    <property type="match status" value="1"/>
</dbReference>
<evidence type="ECO:0000256" key="1">
    <source>
        <dbReference type="ARBA" id="ARBA00005854"/>
    </source>
</evidence>
<dbReference type="Pfam" id="PF00389">
    <property type="entry name" value="2-Hacid_dh"/>
    <property type="match status" value="1"/>
</dbReference>
<dbReference type="InterPro" id="IPR050857">
    <property type="entry name" value="D-2-hydroxyacid_DH"/>
</dbReference>
<evidence type="ECO:0000313" key="7">
    <source>
        <dbReference type="EMBL" id="MBO1081558.1"/>
    </source>
</evidence>
<comment type="similarity">
    <text evidence="1 4">Belongs to the D-isomer specific 2-hydroxyacid dehydrogenase family.</text>
</comment>
<dbReference type="InterPro" id="IPR036291">
    <property type="entry name" value="NAD(P)-bd_dom_sf"/>
</dbReference>
<accession>A0ABS3KY38</accession>
<dbReference type="InterPro" id="IPR029753">
    <property type="entry name" value="D-isomer_DH_CS"/>
</dbReference>
<dbReference type="InterPro" id="IPR006139">
    <property type="entry name" value="D-isomer_2_OHA_DH_cat_dom"/>
</dbReference>
<evidence type="ECO:0000259" key="6">
    <source>
        <dbReference type="Pfam" id="PF02826"/>
    </source>
</evidence>